<name>A0A3B3HLJ0_ORYLA</name>
<dbReference type="InParanoid" id="A0A3B3HLJ0"/>
<keyword evidence="3" id="KW-1185">Reference proteome</keyword>
<gene>
    <name evidence="2" type="primary">NAALADL2</name>
</gene>
<evidence type="ECO:0000256" key="1">
    <source>
        <dbReference type="SAM" id="Phobius"/>
    </source>
</evidence>
<dbReference type="PANTHER" id="PTHR10404">
    <property type="entry name" value="N-ACETYLATED-ALPHA-LINKED ACIDIC DIPEPTIDASE"/>
    <property type="match status" value="1"/>
</dbReference>
<keyword evidence="1" id="KW-1133">Transmembrane helix</keyword>
<dbReference type="STRING" id="8090.ENSORLP00000032573"/>
<dbReference type="InterPro" id="IPR039373">
    <property type="entry name" value="Peptidase_M28B"/>
</dbReference>
<dbReference type="SUPFAM" id="SSF53187">
    <property type="entry name" value="Zn-dependent exopeptidases"/>
    <property type="match status" value="1"/>
</dbReference>
<evidence type="ECO:0000313" key="2">
    <source>
        <dbReference type="Ensembl" id="ENSORLP00000032573.1"/>
    </source>
</evidence>
<evidence type="ECO:0000313" key="3">
    <source>
        <dbReference type="Proteomes" id="UP000001038"/>
    </source>
</evidence>
<proteinExistence type="predicted"/>
<dbReference type="Ensembl" id="ENSORLT00000041175.1">
    <property type="protein sequence ID" value="ENSORLP00000032573.1"/>
    <property type="gene ID" value="ENSORLG00000024562.1"/>
</dbReference>
<dbReference type="AlphaFoldDB" id="A0A3B3HLJ0"/>
<feature type="transmembrane region" description="Helical" evidence="1">
    <location>
        <begin position="118"/>
        <end position="137"/>
    </location>
</feature>
<keyword evidence="1" id="KW-0472">Membrane</keyword>
<reference evidence="2" key="2">
    <citation type="submission" date="2025-08" db="UniProtKB">
        <authorList>
            <consortium name="Ensembl"/>
        </authorList>
    </citation>
    <scope>IDENTIFICATION</scope>
    <source>
        <strain evidence="2">Hd-rR</strain>
    </source>
</reference>
<dbReference type="PANTHER" id="PTHR10404:SF32">
    <property type="entry name" value="INACTIVE N-ACETYLATED-ALPHA-LINKED ACIDIC DIPEPTIDASE-LIKE PROTEIN 2"/>
    <property type="match status" value="1"/>
</dbReference>
<protein>
    <submittedName>
        <fullName evidence="2">N-acetylated alpha-linked acidic dipeptidase like 2</fullName>
    </submittedName>
</protein>
<dbReference type="Gene3D" id="3.40.630.10">
    <property type="entry name" value="Zn peptidases"/>
    <property type="match status" value="1"/>
</dbReference>
<accession>A0A3B3HLJ0</accession>
<dbReference type="Bgee" id="ENSORLG00000024562">
    <property type="expression patterns" value="Expressed in animal zygote and 3 other cell types or tissues"/>
</dbReference>
<dbReference type="Gene3D" id="3.50.30.30">
    <property type="match status" value="1"/>
</dbReference>
<keyword evidence="1" id="KW-0812">Transmembrane</keyword>
<reference evidence="2 3" key="1">
    <citation type="journal article" date="2007" name="Nature">
        <title>The medaka draft genome and insights into vertebrate genome evolution.</title>
        <authorList>
            <person name="Kasahara M."/>
            <person name="Naruse K."/>
            <person name="Sasaki S."/>
            <person name="Nakatani Y."/>
            <person name="Qu W."/>
            <person name="Ahsan B."/>
            <person name="Yamada T."/>
            <person name="Nagayasu Y."/>
            <person name="Doi K."/>
            <person name="Kasai Y."/>
            <person name="Jindo T."/>
            <person name="Kobayashi D."/>
            <person name="Shimada A."/>
            <person name="Toyoda A."/>
            <person name="Kuroki Y."/>
            <person name="Fujiyama A."/>
            <person name="Sasaki T."/>
            <person name="Shimizu A."/>
            <person name="Asakawa S."/>
            <person name="Shimizu N."/>
            <person name="Hashimoto S."/>
            <person name="Yang J."/>
            <person name="Lee Y."/>
            <person name="Matsushima K."/>
            <person name="Sugano S."/>
            <person name="Sakaizumi M."/>
            <person name="Narita T."/>
            <person name="Ohishi K."/>
            <person name="Haga S."/>
            <person name="Ohta F."/>
            <person name="Nomoto H."/>
            <person name="Nogata K."/>
            <person name="Morishita T."/>
            <person name="Endo T."/>
            <person name="Shin-I T."/>
            <person name="Takeda H."/>
            <person name="Morishita S."/>
            <person name="Kohara Y."/>
        </authorList>
    </citation>
    <scope>NUCLEOTIDE SEQUENCE [LARGE SCALE GENOMIC DNA]</scope>
    <source>
        <strain evidence="2 3">Hd-rR</strain>
    </source>
</reference>
<organism evidence="2 3">
    <name type="scientific">Oryzias latipes</name>
    <name type="common">Japanese rice fish</name>
    <name type="synonym">Japanese killifish</name>
    <dbReference type="NCBI Taxonomy" id="8090"/>
    <lineage>
        <taxon>Eukaryota</taxon>
        <taxon>Metazoa</taxon>
        <taxon>Chordata</taxon>
        <taxon>Craniata</taxon>
        <taxon>Vertebrata</taxon>
        <taxon>Euteleostomi</taxon>
        <taxon>Actinopterygii</taxon>
        <taxon>Neopterygii</taxon>
        <taxon>Teleostei</taxon>
        <taxon>Neoteleostei</taxon>
        <taxon>Acanthomorphata</taxon>
        <taxon>Ovalentaria</taxon>
        <taxon>Atherinomorphae</taxon>
        <taxon>Beloniformes</taxon>
        <taxon>Adrianichthyidae</taxon>
        <taxon>Oryziinae</taxon>
        <taxon>Oryzias</taxon>
    </lineage>
</organism>
<sequence>MKCDRHLHVSPGLSMAYSKVCDVQGGALDSEALHCPEALDPAWNLDKDGMQDPGPSMDHMQMQHVEYRGPDPEVMESVQPSVSPHGRFERLQEDPNYNSRFTRAPYHKEPRQLQCFTFRYLLAGLVLLVLGFLVGWFTHTSSVKPRLPAPESSGLLKELLEGIKADKINSLQSLSDEGEEARARYLYRQWVEFGLTNIEVSEHTVLVSKPGSTPNTITDRSSHQCFLPTGISCDQREPKDGLQQQFSYAAYSATGSLVDVQYGSVDDLRRAKDTLNLTNQIAVVKLGKAPLLYKLALLSQWGFAGALLYVDPCDAPFSRSILHQIFRVTLNPGGTNDPFFSLFVFLFFPDEAGGNLTSLLVQPISAFLAKALLSCVSMENGKQCVPLAMPPNAEPLCSLFSDRYVLVGSRHDIQGGGSSAIVNQLIAALTEQTKKGWDPDRTTVFCSWGGSAMGNIGSYEWGKDNSVVLQGSAVAYISLNTPVRGTETLRASASPTLLQQLLSCIRGGNCPGPNVSSLQLPGDMSFFANQLAVPTLEFAFEQTTTSFLSEGQFPVDSPETLDPLFKFHETIAKALFRLVNDPVLPFYPLDVTLDVQNKLKGESQCPAPPLLLSSASALRDHAAFFQSEMMRPANDPKERDPSHMRMLNDVLRDLEKSFLLPQTSPDDTWPFGEGEHVNARLGSSKIAQGFNKALLVYKSVYDLAPNYIFDLFVTHGLPLTLSNSGWNFADAHQKKKSAQFCSENLISQLQQKKNLQCNKT</sequence>
<dbReference type="InterPro" id="IPR036757">
    <property type="entry name" value="TFR-like_dimer_dom_sf"/>
</dbReference>
<dbReference type="SUPFAM" id="SSF47672">
    <property type="entry name" value="Transferrin receptor-like dimerisation domain"/>
    <property type="match status" value="1"/>
</dbReference>
<reference evidence="2" key="3">
    <citation type="submission" date="2025-09" db="UniProtKB">
        <authorList>
            <consortium name="Ensembl"/>
        </authorList>
    </citation>
    <scope>IDENTIFICATION</scope>
    <source>
        <strain evidence="2">Hd-rR</strain>
    </source>
</reference>
<dbReference type="InterPro" id="IPR046450">
    <property type="entry name" value="PA_dom_sf"/>
</dbReference>
<dbReference type="GeneTree" id="ENSGT01030000234598"/>
<dbReference type="SUPFAM" id="SSF52025">
    <property type="entry name" value="PA domain"/>
    <property type="match status" value="1"/>
</dbReference>
<dbReference type="Proteomes" id="UP000001038">
    <property type="component" value="Chromosome 4"/>
</dbReference>